<dbReference type="Pfam" id="PF00156">
    <property type="entry name" value="Pribosyltran"/>
    <property type="match status" value="1"/>
</dbReference>
<dbReference type="GO" id="GO:0000287">
    <property type="term" value="F:magnesium ion binding"/>
    <property type="evidence" value="ECO:0007669"/>
    <property type="project" value="TreeGrafter"/>
</dbReference>
<gene>
    <name evidence="6" type="primary">hprT</name>
    <name evidence="6" type="ORF">SLITO_v1c10890</name>
</gene>
<dbReference type="InterPro" id="IPR050408">
    <property type="entry name" value="HGPRT"/>
</dbReference>
<dbReference type="PATRIC" id="fig|216942.3.peg.1112"/>
<evidence type="ECO:0000256" key="3">
    <source>
        <dbReference type="ARBA" id="ARBA00048811"/>
    </source>
</evidence>
<comment type="catalytic activity">
    <reaction evidence="3">
        <text>GMP + diphosphate = guanine + 5-phospho-alpha-D-ribose 1-diphosphate</text>
        <dbReference type="Rhea" id="RHEA:25424"/>
        <dbReference type="ChEBI" id="CHEBI:16235"/>
        <dbReference type="ChEBI" id="CHEBI:33019"/>
        <dbReference type="ChEBI" id="CHEBI:58017"/>
        <dbReference type="ChEBI" id="CHEBI:58115"/>
        <dbReference type="EC" id="2.4.2.8"/>
    </reaction>
    <physiologicalReaction direction="right-to-left" evidence="3">
        <dbReference type="Rhea" id="RHEA:25426"/>
    </physiologicalReaction>
</comment>
<dbReference type="InterPro" id="IPR029057">
    <property type="entry name" value="PRTase-like"/>
</dbReference>
<evidence type="ECO:0000313" key="6">
    <source>
        <dbReference type="EMBL" id="AKX34700.1"/>
    </source>
</evidence>
<evidence type="ECO:0000256" key="4">
    <source>
        <dbReference type="ARBA" id="ARBA00049402"/>
    </source>
</evidence>
<protein>
    <recommendedName>
        <fullName evidence="2">Hypoxanthine-guanine phosphoribosyltransferase</fullName>
    </recommendedName>
</protein>
<organism evidence="6 7">
    <name type="scientific">Spiroplasma litorale</name>
    <dbReference type="NCBI Taxonomy" id="216942"/>
    <lineage>
        <taxon>Bacteria</taxon>
        <taxon>Bacillati</taxon>
        <taxon>Mycoplasmatota</taxon>
        <taxon>Mollicutes</taxon>
        <taxon>Entomoplasmatales</taxon>
        <taxon>Spiroplasmataceae</taxon>
        <taxon>Spiroplasma</taxon>
    </lineage>
</organism>
<dbReference type="GO" id="GO:0005829">
    <property type="term" value="C:cytosol"/>
    <property type="evidence" value="ECO:0007669"/>
    <property type="project" value="TreeGrafter"/>
</dbReference>
<evidence type="ECO:0000256" key="1">
    <source>
        <dbReference type="ARBA" id="ARBA00004676"/>
    </source>
</evidence>
<evidence type="ECO:0000313" key="7">
    <source>
        <dbReference type="Proteomes" id="UP000067476"/>
    </source>
</evidence>
<dbReference type="RefSeq" id="WP_075058778.1">
    <property type="nucleotide sequence ID" value="NZ_CP012357.1"/>
</dbReference>
<name>A0A0K1W300_9MOLU</name>
<dbReference type="AlphaFoldDB" id="A0A0K1W300"/>
<dbReference type="Gene3D" id="3.40.50.2020">
    <property type="match status" value="1"/>
</dbReference>
<dbReference type="OrthoDB" id="9802824at2"/>
<dbReference type="PANTHER" id="PTHR43340">
    <property type="entry name" value="HYPOXANTHINE-GUANINE PHOSPHORIBOSYLTRANSFERASE"/>
    <property type="match status" value="1"/>
</dbReference>
<dbReference type="GO" id="GO:0046100">
    <property type="term" value="P:hypoxanthine metabolic process"/>
    <property type="evidence" value="ECO:0007669"/>
    <property type="project" value="TreeGrafter"/>
</dbReference>
<dbReference type="GO" id="GO:0032263">
    <property type="term" value="P:GMP salvage"/>
    <property type="evidence" value="ECO:0007669"/>
    <property type="project" value="TreeGrafter"/>
</dbReference>
<evidence type="ECO:0000259" key="5">
    <source>
        <dbReference type="Pfam" id="PF00156"/>
    </source>
</evidence>
<dbReference type="STRING" id="216942.SLITO_v1c10890"/>
<dbReference type="PANTHER" id="PTHR43340:SF1">
    <property type="entry name" value="HYPOXANTHINE PHOSPHORIBOSYLTRANSFERASE"/>
    <property type="match status" value="1"/>
</dbReference>
<dbReference type="GO" id="GO:0006178">
    <property type="term" value="P:guanine salvage"/>
    <property type="evidence" value="ECO:0007669"/>
    <property type="project" value="TreeGrafter"/>
</dbReference>
<comment type="pathway">
    <text evidence="1">Purine metabolism; GMP biosynthesis via salvage pathway; GMP from guanine: step 1/1.</text>
</comment>
<dbReference type="CDD" id="cd06223">
    <property type="entry name" value="PRTases_typeI"/>
    <property type="match status" value="1"/>
</dbReference>
<keyword evidence="6" id="KW-0328">Glycosyltransferase</keyword>
<reference evidence="6 7" key="1">
    <citation type="journal article" date="2015" name="Genome Announc.">
        <title>Complete Genome Sequence of Spiroplasma litorale TN-1T (DSM 21781), a Bacterium Isolated from a Green-Eyed Horsefly (Tabanus nigrovittatus).</title>
        <authorList>
            <person name="Lo W.S."/>
            <person name="Lai Y.C."/>
            <person name="Lien Y.W."/>
            <person name="Wang T.H."/>
            <person name="Kuo C.H."/>
        </authorList>
    </citation>
    <scope>NUCLEOTIDE SEQUENCE [LARGE SCALE GENOMIC DNA]</scope>
    <source>
        <strain evidence="6 7">TN-1</strain>
    </source>
</reference>
<keyword evidence="6" id="KW-0808">Transferase</keyword>
<dbReference type="KEGG" id="sll:SLITO_v1c10890"/>
<evidence type="ECO:0000256" key="2">
    <source>
        <dbReference type="ARBA" id="ARBA00022099"/>
    </source>
</evidence>
<sequence>MENQKLVTIITEEEIRSAIANAAQSYGKLYENQQLTIVADLRNSFIFIADLIRELPIDVTIQFVATPTKDIENCNLQNSKIDLGLTESLKGKNVLIVNDILLNGNTLTRLYDYVKNEDPGSIKILNLIEKDNKDRNISLEYESLFKIDNLFIVGYGLTYNESYRGLKAIYSLEIAK</sequence>
<comment type="catalytic activity">
    <reaction evidence="4">
        <text>IMP + diphosphate = hypoxanthine + 5-phospho-alpha-D-ribose 1-diphosphate</text>
        <dbReference type="Rhea" id="RHEA:17973"/>
        <dbReference type="ChEBI" id="CHEBI:17368"/>
        <dbReference type="ChEBI" id="CHEBI:33019"/>
        <dbReference type="ChEBI" id="CHEBI:58017"/>
        <dbReference type="ChEBI" id="CHEBI:58053"/>
        <dbReference type="EC" id="2.4.2.8"/>
    </reaction>
    <physiologicalReaction direction="right-to-left" evidence="4">
        <dbReference type="Rhea" id="RHEA:17975"/>
    </physiologicalReaction>
</comment>
<proteinExistence type="predicted"/>
<dbReference type="SUPFAM" id="SSF53271">
    <property type="entry name" value="PRTase-like"/>
    <property type="match status" value="1"/>
</dbReference>
<feature type="domain" description="Phosphoribosyltransferase" evidence="5">
    <location>
        <begin position="15"/>
        <end position="159"/>
    </location>
</feature>
<accession>A0A0K1W300</accession>
<dbReference type="GO" id="GO:0004422">
    <property type="term" value="F:hypoxanthine phosphoribosyltransferase activity"/>
    <property type="evidence" value="ECO:0007669"/>
    <property type="project" value="TreeGrafter"/>
</dbReference>
<dbReference type="Proteomes" id="UP000067476">
    <property type="component" value="Chromosome"/>
</dbReference>
<dbReference type="InterPro" id="IPR000836">
    <property type="entry name" value="PRTase_dom"/>
</dbReference>
<keyword evidence="7" id="KW-1185">Reference proteome</keyword>
<dbReference type="GO" id="GO:0032264">
    <property type="term" value="P:IMP salvage"/>
    <property type="evidence" value="ECO:0007669"/>
    <property type="project" value="TreeGrafter"/>
</dbReference>
<dbReference type="EMBL" id="CP012357">
    <property type="protein sequence ID" value="AKX34700.1"/>
    <property type="molecule type" value="Genomic_DNA"/>
</dbReference>